<dbReference type="Gene3D" id="3.50.50.60">
    <property type="entry name" value="FAD/NAD(P)-binding domain"/>
    <property type="match status" value="1"/>
</dbReference>
<dbReference type="AlphaFoldDB" id="A0A8S9PV35"/>
<dbReference type="EMBL" id="QGKX02001347">
    <property type="protein sequence ID" value="KAF3524659.1"/>
    <property type="molecule type" value="Genomic_DNA"/>
</dbReference>
<feature type="region of interest" description="Disordered" evidence="1">
    <location>
        <begin position="1"/>
        <end position="20"/>
    </location>
</feature>
<dbReference type="Proteomes" id="UP000712600">
    <property type="component" value="Unassembled WGS sequence"/>
</dbReference>
<proteinExistence type="predicted"/>
<dbReference type="InterPro" id="IPR036188">
    <property type="entry name" value="FAD/NAD-bd_sf"/>
</dbReference>
<gene>
    <name evidence="2" type="ORF">F2Q69_00046482</name>
</gene>
<evidence type="ECO:0000313" key="3">
    <source>
        <dbReference type="Proteomes" id="UP000712600"/>
    </source>
</evidence>
<comment type="caution">
    <text evidence="2">The sequence shown here is derived from an EMBL/GenBank/DDBJ whole genome shotgun (WGS) entry which is preliminary data.</text>
</comment>
<organism evidence="2 3">
    <name type="scientific">Brassica cretica</name>
    <name type="common">Mustard</name>
    <dbReference type="NCBI Taxonomy" id="69181"/>
    <lineage>
        <taxon>Eukaryota</taxon>
        <taxon>Viridiplantae</taxon>
        <taxon>Streptophyta</taxon>
        <taxon>Embryophyta</taxon>
        <taxon>Tracheophyta</taxon>
        <taxon>Spermatophyta</taxon>
        <taxon>Magnoliopsida</taxon>
        <taxon>eudicotyledons</taxon>
        <taxon>Gunneridae</taxon>
        <taxon>Pentapetalae</taxon>
        <taxon>rosids</taxon>
        <taxon>malvids</taxon>
        <taxon>Brassicales</taxon>
        <taxon>Brassicaceae</taxon>
        <taxon>Brassiceae</taxon>
        <taxon>Brassica</taxon>
    </lineage>
</organism>
<evidence type="ECO:0000313" key="2">
    <source>
        <dbReference type="EMBL" id="KAF3524659.1"/>
    </source>
</evidence>
<sequence>MISAFFLSQPPETPASTTNSNRKLNWLEFVAVATGENGEGYIRAVKGLDTFTGQIVHSSRYKPGHE</sequence>
<accession>A0A8S9PV35</accession>
<evidence type="ECO:0000256" key="1">
    <source>
        <dbReference type="SAM" id="MobiDB-lite"/>
    </source>
</evidence>
<protein>
    <submittedName>
        <fullName evidence="2">Uncharacterized protein</fullName>
    </submittedName>
</protein>
<reference evidence="2" key="1">
    <citation type="submission" date="2019-12" db="EMBL/GenBank/DDBJ databases">
        <title>Genome sequencing and annotation of Brassica cretica.</title>
        <authorList>
            <person name="Studholme D.J."/>
            <person name="Sarris P."/>
        </authorList>
    </citation>
    <scope>NUCLEOTIDE SEQUENCE</scope>
    <source>
        <strain evidence="2">PFS-109/04</strain>
        <tissue evidence="2">Leaf</tissue>
    </source>
</reference>
<name>A0A8S9PV35_BRACR</name>